<dbReference type="Gramene" id="RZC56121">
    <property type="protein sequence ID" value="RZC56121"/>
    <property type="gene ID" value="C5167_014970"/>
</dbReference>
<evidence type="ECO:0000256" key="1">
    <source>
        <dbReference type="ARBA" id="ARBA00010820"/>
    </source>
</evidence>
<name>A0A4Y7J867_PAPSO</name>
<evidence type="ECO:0000256" key="2">
    <source>
        <dbReference type="SAM" id="MobiDB-lite"/>
    </source>
</evidence>
<dbReference type="PANTHER" id="PTHR31662">
    <property type="entry name" value="BNAANNG10740D PROTEIN-RELATED"/>
    <property type="match status" value="1"/>
</dbReference>
<evidence type="ECO:0000313" key="4">
    <source>
        <dbReference type="EMBL" id="RZC56121.1"/>
    </source>
</evidence>
<feature type="region of interest" description="Disordered" evidence="2">
    <location>
        <begin position="1"/>
        <end position="88"/>
    </location>
</feature>
<proteinExistence type="inferred from homology"/>
<evidence type="ECO:0000313" key="5">
    <source>
        <dbReference type="Proteomes" id="UP000316621"/>
    </source>
</evidence>
<feature type="compositionally biased region" description="Basic and acidic residues" evidence="2">
    <location>
        <begin position="1"/>
        <end position="21"/>
    </location>
</feature>
<dbReference type="STRING" id="3469.A0A4Y7J867"/>
<dbReference type="InterPro" id="IPR007592">
    <property type="entry name" value="GEBP"/>
</dbReference>
<keyword evidence="5" id="KW-1185">Reference proteome</keyword>
<sequence length="392" mass="43614">MSSIKEEDLIIKDEEPQRQPEEQEPEQIGEDGDDEDEEPEEDGESEDLTISNLEATIATPIASAPPLNGTSYQTPPPPPPQPQQTPITAAMGTGTAKSIISTSSGDESRKLFQRLWTDEDEIGLLQGFLDFNTQRGTLNSSYHHETGPFYDHIKNRLNLDFNKSQLVEKLRRLKKKYRNVVARVNSGKDFNFKTPHDQTTFEISRKIWSGSHNCSNIVDETLVIMEDDNNNNNNNNNETTGNAEIKPNVCVNGNDDKIPRGVMGGVSSTLLRKRGVKRPADEELMKTCGSKDMESNSGSVIEETVKSCLTPLFKELINCVMNGQSNAGFLGFNGMGLNPLGAAGKDEVIDEKWRKQQILELEVYSKRVELVQEQIKSALEDLKSTGIEKVDV</sequence>
<dbReference type="EMBL" id="CM010717">
    <property type="protein sequence ID" value="RZC56121.1"/>
    <property type="molecule type" value="Genomic_DNA"/>
</dbReference>
<reference evidence="4 5" key="1">
    <citation type="journal article" date="2018" name="Science">
        <title>The opium poppy genome and morphinan production.</title>
        <authorList>
            <person name="Guo L."/>
            <person name="Winzer T."/>
            <person name="Yang X."/>
            <person name="Li Y."/>
            <person name="Ning Z."/>
            <person name="He Z."/>
            <person name="Teodor R."/>
            <person name="Lu Y."/>
            <person name="Bowser T.A."/>
            <person name="Graham I.A."/>
            <person name="Ye K."/>
        </authorList>
    </citation>
    <scope>NUCLEOTIDE SEQUENCE [LARGE SCALE GENOMIC DNA]</scope>
    <source>
        <strain evidence="5">cv. HN1</strain>
        <tissue evidence="4">Leaves</tissue>
    </source>
</reference>
<evidence type="ECO:0000259" key="3">
    <source>
        <dbReference type="Pfam" id="PF04504"/>
    </source>
</evidence>
<dbReference type="PANTHER" id="PTHR31662:SF1">
    <property type="entry name" value="OS01G0249900 PROTEIN"/>
    <property type="match status" value="1"/>
</dbReference>
<dbReference type="OMA" id="KTMPNGG"/>
<dbReference type="Proteomes" id="UP000316621">
    <property type="component" value="Chromosome 3"/>
</dbReference>
<dbReference type="GO" id="GO:0005634">
    <property type="term" value="C:nucleus"/>
    <property type="evidence" value="ECO:0007669"/>
    <property type="project" value="TreeGrafter"/>
</dbReference>
<accession>A0A4Y7J867</accession>
<gene>
    <name evidence="4" type="ORF">C5167_014970</name>
</gene>
<organism evidence="4 5">
    <name type="scientific">Papaver somniferum</name>
    <name type="common">Opium poppy</name>
    <dbReference type="NCBI Taxonomy" id="3469"/>
    <lineage>
        <taxon>Eukaryota</taxon>
        <taxon>Viridiplantae</taxon>
        <taxon>Streptophyta</taxon>
        <taxon>Embryophyta</taxon>
        <taxon>Tracheophyta</taxon>
        <taxon>Spermatophyta</taxon>
        <taxon>Magnoliopsida</taxon>
        <taxon>Ranunculales</taxon>
        <taxon>Papaveraceae</taxon>
        <taxon>Papaveroideae</taxon>
        <taxon>Papaver</taxon>
    </lineage>
</organism>
<comment type="similarity">
    <text evidence="1">Belongs to the GeBP family.</text>
</comment>
<feature type="compositionally biased region" description="Pro residues" evidence="2">
    <location>
        <begin position="74"/>
        <end position="83"/>
    </location>
</feature>
<dbReference type="AlphaFoldDB" id="A0A4Y7J867"/>
<dbReference type="InterPro" id="IPR053932">
    <property type="entry name" value="GeBP-like_DBD"/>
</dbReference>
<feature type="compositionally biased region" description="Low complexity" evidence="2">
    <location>
        <begin position="55"/>
        <end position="66"/>
    </location>
</feature>
<protein>
    <recommendedName>
        <fullName evidence="3">Glabrous enhancer-binding protein-like DBD domain-containing protein</fullName>
    </recommendedName>
</protein>
<feature type="domain" description="Glabrous enhancer-binding protein-like DBD" evidence="3">
    <location>
        <begin position="112"/>
        <end position="209"/>
    </location>
</feature>
<dbReference type="OrthoDB" id="669440at2759"/>
<dbReference type="GO" id="GO:0006355">
    <property type="term" value="P:regulation of DNA-templated transcription"/>
    <property type="evidence" value="ECO:0007669"/>
    <property type="project" value="InterPro"/>
</dbReference>
<feature type="compositionally biased region" description="Acidic residues" evidence="2">
    <location>
        <begin position="22"/>
        <end position="47"/>
    </location>
</feature>
<dbReference type="Pfam" id="PF04504">
    <property type="entry name" value="GeBP-like_DBD"/>
    <property type="match status" value="1"/>
</dbReference>